<evidence type="ECO:0000256" key="1">
    <source>
        <dbReference type="SAM" id="MobiDB-lite"/>
    </source>
</evidence>
<name>A0ABQ9GN65_9NEOP</name>
<feature type="compositionally biased region" description="Basic and acidic residues" evidence="1">
    <location>
        <begin position="89"/>
        <end position="104"/>
    </location>
</feature>
<dbReference type="EMBL" id="JARBHB010000010">
    <property type="protein sequence ID" value="KAJ8873471.1"/>
    <property type="molecule type" value="Genomic_DNA"/>
</dbReference>
<organism evidence="2 3">
    <name type="scientific">Dryococelus australis</name>
    <dbReference type="NCBI Taxonomy" id="614101"/>
    <lineage>
        <taxon>Eukaryota</taxon>
        <taxon>Metazoa</taxon>
        <taxon>Ecdysozoa</taxon>
        <taxon>Arthropoda</taxon>
        <taxon>Hexapoda</taxon>
        <taxon>Insecta</taxon>
        <taxon>Pterygota</taxon>
        <taxon>Neoptera</taxon>
        <taxon>Polyneoptera</taxon>
        <taxon>Phasmatodea</taxon>
        <taxon>Verophasmatodea</taxon>
        <taxon>Anareolatae</taxon>
        <taxon>Phasmatidae</taxon>
        <taxon>Eurycanthinae</taxon>
        <taxon>Dryococelus</taxon>
    </lineage>
</organism>
<gene>
    <name evidence="2" type="ORF">PR048_024289</name>
</gene>
<comment type="caution">
    <text evidence="2">The sequence shown here is derived from an EMBL/GenBank/DDBJ whole genome shotgun (WGS) entry which is preliminary data.</text>
</comment>
<reference evidence="2 3" key="1">
    <citation type="submission" date="2023-02" db="EMBL/GenBank/DDBJ databases">
        <title>LHISI_Scaffold_Assembly.</title>
        <authorList>
            <person name="Stuart O.P."/>
            <person name="Cleave R."/>
            <person name="Magrath M.J.L."/>
            <person name="Mikheyev A.S."/>
        </authorList>
    </citation>
    <scope>NUCLEOTIDE SEQUENCE [LARGE SCALE GENOMIC DNA]</scope>
    <source>
        <strain evidence="2">Daus_M_001</strain>
        <tissue evidence="2">Leg muscle</tissue>
    </source>
</reference>
<evidence type="ECO:0000313" key="2">
    <source>
        <dbReference type="EMBL" id="KAJ8873471.1"/>
    </source>
</evidence>
<proteinExistence type="predicted"/>
<protein>
    <submittedName>
        <fullName evidence="2">Uncharacterized protein</fullName>
    </submittedName>
</protein>
<evidence type="ECO:0000313" key="3">
    <source>
        <dbReference type="Proteomes" id="UP001159363"/>
    </source>
</evidence>
<feature type="region of interest" description="Disordered" evidence="1">
    <location>
        <begin position="85"/>
        <end position="104"/>
    </location>
</feature>
<sequence>MVQSQKRLLRFLEFSLKSQSALNIVAQHTNSLIEDVDNDCVEQFNSLVAKTIGEKHVMRQSFQSRSSTKLRQCRKEPVAKISLKYRSTGPDEHYGPHAPDTPDDKLAVLKEEYLRSLQEECTDERRRAI</sequence>
<keyword evidence="3" id="KW-1185">Reference proteome</keyword>
<dbReference type="Proteomes" id="UP001159363">
    <property type="component" value="Chromosome 9"/>
</dbReference>
<accession>A0ABQ9GN65</accession>